<keyword evidence="6" id="KW-0282">Flagellum</keyword>
<dbReference type="InterPro" id="IPR037925">
    <property type="entry name" value="FlgE/F/G-like"/>
</dbReference>
<keyword evidence="6" id="KW-0969">Cilium</keyword>
<organism evidence="6 7">
    <name type="scientific">Mahella australiensis (strain DSM 15567 / CIP 107919 / 50-1 BON)</name>
    <dbReference type="NCBI Taxonomy" id="697281"/>
    <lineage>
        <taxon>Bacteria</taxon>
        <taxon>Bacillati</taxon>
        <taxon>Bacillota</taxon>
        <taxon>Clostridia</taxon>
        <taxon>Thermoanaerobacterales</taxon>
        <taxon>Thermoanaerobacterales Family IV. Incertae Sedis</taxon>
        <taxon>Mahella</taxon>
    </lineage>
</organism>
<comment type="subcellular location">
    <subcellularLocation>
        <location evidence="2">Bacterial flagellum basal body</location>
    </subcellularLocation>
</comment>
<evidence type="ECO:0000313" key="7">
    <source>
        <dbReference type="Proteomes" id="UP000008457"/>
    </source>
</evidence>
<keyword evidence="7" id="KW-1185">Reference proteome</keyword>
<dbReference type="InterPro" id="IPR020013">
    <property type="entry name" value="Flagellar_FlgE/F/G"/>
</dbReference>
<keyword evidence="6" id="KW-0966">Cell projection</keyword>
<comment type="similarity">
    <text evidence="1 2">Belongs to the flagella basal body rod proteins family.</text>
</comment>
<evidence type="ECO:0000256" key="2">
    <source>
        <dbReference type="RuleBase" id="RU362116"/>
    </source>
</evidence>
<accession>F3ZXP6</accession>
<dbReference type="InterPro" id="IPR053967">
    <property type="entry name" value="LlgE_F_G-like_D1"/>
</dbReference>
<feature type="domain" description="Flagellar basal-body/hook protein C-terminal" evidence="4">
    <location>
        <begin position="217"/>
        <end position="261"/>
    </location>
</feature>
<dbReference type="EMBL" id="CP002360">
    <property type="protein sequence ID" value="AEE95553.1"/>
    <property type="molecule type" value="Genomic_DNA"/>
</dbReference>
<name>F3ZXP6_MAHA5</name>
<evidence type="ECO:0000259" key="4">
    <source>
        <dbReference type="Pfam" id="PF06429"/>
    </source>
</evidence>
<dbReference type="STRING" id="697281.Mahau_0337"/>
<feature type="domain" description="Flagellar hook protein FlgE/F/G-like D1" evidence="5">
    <location>
        <begin position="95"/>
        <end position="171"/>
    </location>
</feature>
<dbReference type="RefSeq" id="WP_013779986.1">
    <property type="nucleotide sequence ID" value="NC_015520.1"/>
</dbReference>
<evidence type="ECO:0000313" key="6">
    <source>
        <dbReference type="EMBL" id="AEE95553.1"/>
    </source>
</evidence>
<evidence type="ECO:0000259" key="3">
    <source>
        <dbReference type="Pfam" id="PF00460"/>
    </source>
</evidence>
<dbReference type="GO" id="GO:0071978">
    <property type="term" value="P:bacterial-type flagellum-dependent swarming motility"/>
    <property type="evidence" value="ECO:0007669"/>
    <property type="project" value="TreeGrafter"/>
</dbReference>
<dbReference type="InterPro" id="IPR010930">
    <property type="entry name" value="Flg_bb/hook_C_dom"/>
</dbReference>
<gene>
    <name evidence="6" type="ordered locus">Mahau_0337</name>
</gene>
<dbReference type="Proteomes" id="UP000008457">
    <property type="component" value="Chromosome"/>
</dbReference>
<dbReference type="SUPFAM" id="SSF117143">
    <property type="entry name" value="Flagellar hook protein flgE"/>
    <property type="match status" value="1"/>
</dbReference>
<keyword evidence="2" id="KW-0975">Bacterial flagellum</keyword>
<dbReference type="GO" id="GO:0009425">
    <property type="term" value="C:bacterial-type flagellum basal body"/>
    <property type="evidence" value="ECO:0007669"/>
    <property type="project" value="UniProtKB-SubCell"/>
</dbReference>
<dbReference type="NCBIfam" id="TIGR03506">
    <property type="entry name" value="FlgEFG_subfam"/>
    <property type="match status" value="2"/>
</dbReference>
<reference evidence="7" key="1">
    <citation type="submission" date="2010-11" db="EMBL/GenBank/DDBJ databases">
        <title>The complete genome of Mahella australiensis DSM 15567.</title>
        <authorList>
            <consortium name="US DOE Joint Genome Institute (JGI-PGF)"/>
            <person name="Lucas S."/>
            <person name="Copeland A."/>
            <person name="Lapidus A."/>
            <person name="Bruce D."/>
            <person name="Goodwin L."/>
            <person name="Pitluck S."/>
            <person name="Kyrpides N."/>
            <person name="Mavromatis K."/>
            <person name="Pagani I."/>
            <person name="Ivanova N."/>
            <person name="Teshima H."/>
            <person name="Brettin T."/>
            <person name="Detter J.C."/>
            <person name="Han C."/>
            <person name="Tapia R."/>
            <person name="Land M."/>
            <person name="Hauser L."/>
            <person name="Markowitz V."/>
            <person name="Cheng J.-F."/>
            <person name="Hugenholtz P."/>
            <person name="Woyke T."/>
            <person name="Wu D."/>
            <person name="Spring S."/>
            <person name="Pukall R."/>
            <person name="Steenblock K."/>
            <person name="Schneider S."/>
            <person name="Klenk H.-P."/>
            <person name="Eisen J.A."/>
        </authorList>
    </citation>
    <scope>NUCLEOTIDE SEQUENCE [LARGE SCALE GENOMIC DNA]</scope>
    <source>
        <strain evidence="7">DSM 15567 / CIP 107919 / 50-1 BON</strain>
    </source>
</reference>
<dbReference type="PROSITE" id="PS00588">
    <property type="entry name" value="FLAGELLA_BB_ROD"/>
    <property type="match status" value="1"/>
</dbReference>
<reference evidence="6 7" key="2">
    <citation type="journal article" date="2011" name="Stand. Genomic Sci.">
        <title>Complete genome sequence of Mahella australiensis type strain (50-1 BON).</title>
        <authorList>
            <person name="Sikorski J."/>
            <person name="Teshima H."/>
            <person name="Nolan M."/>
            <person name="Lucas S."/>
            <person name="Hammon N."/>
            <person name="Deshpande S."/>
            <person name="Cheng J.F."/>
            <person name="Pitluck S."/>
            <person name="Liolios K."/>
            <person name="Pagani I."/>
            <person name="Ivanova N."/>
            <person name="Huntemann M."/>
            <person name="Mavromatis K."/>
            <person name="Ovchinikova G."/>
            <person name="Pati A."/>
            <person name="Tapia R."/>
            <person name="Han C."/>
            <person name="Goodwin L."/>
            <person name="Chen A."/>
            <person name="Palaniappan K."/>
            <person name="Land M."/>
            <person name="Hauser L."/>
            <person name="Ngatchou-Djao O.D."/>
            <person name="Rohde M."/>
            <person name="Pukall R."/>
            <person name="Spring S."/>
            <person name="Abt B."/>
            <person name="Goker M."/>
            <person name="Detter J.C."/>
            <person name="Woyke T."/>
            <person name="Bristow J."/>
            <person name="Markowitz V."/>
            <person name="Hugenholtz P."/>
            <person name="Eisen J.A."/>
            <person name="Kyrpides N.C."/>
            <person name="Klenk H.P."/>
            <person name="Lapidus A."/>
        </authorList>
    </citation>
    <scope>NUCLEOTIDE SEQUENCE [LARGE SCALE GENOMIC DNA]</scope>
    <source>
        <strain evidence="7">DSM 15567 / CIP 107919 / 50-1 BON</strain>
    </source>
</reference>
<dbReference type="OrthoDB" id="9804559at2"/>
<dbReference type="Pfam" id="PF00460">
    <property type="entry name" value="Flg_bb_rod"/>
    <property type="match status" value="1"/>
</dbReference>
<dbReference type="InterPro" id="IPR001444">
    <property type="entry name" value="Flag_bb_rod_N"/>
</dbReference>
<dbReference type="HOGENOM" id="CLU_013687_0_1_9"/>
<proteinExistence type="inferred from homology"/>
<dbReference type="eggNOG" id="COG4786">
    <property type="taxonomic scope" value="Bacteria"/>
</dbReference>
<sequence>MIQALWTAGAGLISQQYNVDTIANNIANVDTTAFKRNTAHIEDMPYVYKLNPAIRQADNEGLLPHMGTGARVVSSPKYFAQGPMQQTERNLDLGIDGTAFFAVTDGQGNVFYTRDGNFKLTETEGEDGRIHSYITTANGYWLLDTEGARIEIPAGTIEGDISIDPSGAVMVEGAHIADIALVEFTNPQALETRGDNLYAVTDNVGPNYLTDGDSKVRQGFLEASNVDIADEMARMIRAQRAYQLNARVLQTADEMIGLANSIRR</sequence>
<feature type="domain" description="Flagellar basal body rod protein N-terminal" evidence="3">
    <location>
        <begin position="7"/>
        <end position="35"/>
    </location>
</feature>
<evidence type="ECO:0000259" key="5">
    <source>
        <dbReference type="Pfam" id="PF22692"/>
    </source>
</evidence>
<dbReference type="AlphaFoldDB" id="F3ZXP6"/>
<evidence type="ECO:0000256" key="1">
    <source>
        <dbReference type="ARBA" id="ARBA00009677"/>
    </source>
</evidence>
<dbReference type="PANTHER" id="PTHR30435">
    <property type="entry name" value="FLAGELLAR PROTEIN"/>
    <property type="match status" value="1"/>
</dbReference>
<dbReference type="InterPro" id="IPR019776">
    <property type="entry name" value="Flagellar_basal_body_rod_CS"/>
</dbReference>
<dbReference type="Pfam" id="PF06429">
    <property type="entry name" value="Flg_bbr_C"/>
    <property type="match status" value="1"/>
</dbReference>
<dbReference type="Pfam" id="PF22692">
    <property type="entry name" value="LlgE_F_G_D1"/>
    <property type="match status" value="1"/>
</dbReference>
<dbReference type="PANTHER" id="PTHR30435:SF19">
    <property type="entry name" value="FLAGELLAR BASAL-BODY ROD PROTEIN FLGG"/>
    <property type="match status" value="1"/>
</dbReference>
<dbReference type="KEGG" id="mas:Mahau_0337"/>
<protein>
    <submittedName>
        <fullName evidence="6">Flagellar hook-basal body protein</fullName>
    </submittedName>
</protein>